<proteinExistence type="predicted"/>
<keyword evidence="5" id="KW-0408">Iron</keyword>
<keyword evidence="6" id="KW-0411">Iron-sulfur</keyword>
<evidence type="ECO:0000256" key="3">
    <source>
        <dbReference type="ARBA" id="ARBA00022691"/>
    </source>
</evidence>
<dbReference type="SFLD" id="SFLDG01094">
    <property type="entry name" value="Uncharacterised_Radical_SAM_Su"/>
    <property type="match status" value="1"/>
</dbReference>
<dbReference type="GO" id="GO:0003824">
    <property type="term" value="F:catalytic activity"/>
    <property type="evidence" value="ECO:0007669"/>
    <property type="project" value="InterPro"/>
</dbReference>
<dbReference type="GO" id="GO:0051539">
    <property type="term" value="F:4 iron, 4 sulfur cluster binding"/>
    <property type="evidence" value="ECO:0007669"/>
    <property type="project" value="UniProtKB-KW"/>
</dbReference>
<dbReference type="EMBL" id="PNYB01000036">
    <property type="protein sequence ID" value="PMS16302.1"/>
    <property type="molecule type" value="Genomic_DNA"/>
</dbReference>
<feature type="domain" description="Radical SAM core" evidence="7">
    <location>
        <begin position="30"/>
        <end position="168"/>
    </location>
</feature>
<dbReference type="Pfam" id="PF04055">
    <property type="entry name" value="Radical_SAM"/>
    <property type="match status" value="1"/>
</dbReference>
<dbReference type="PROSITE" id="PS51257">
    <property type="entry name" value="PROKAR_LIPOPROTEIN"/>
    <property type="match status" value="1"/>
</dbReference>
<keyword evidence="3" id="KW-0949">S-adenosyl-L-methionine</keyword>
<accession>A0A2N7VGM8</accession>
<dbReference type="Proteomes" id="UP000235347">
    <property type="component" value="Unassembled WGS sequence"/>
</dbReference>
<dbReference type="InterPro" id="IPR007197">
    <property type="entry name" value="rSAM"/>
</dbReference>
<evidence type="ECO:0000256" key="1">
    <source>
        <dbReference type="ARBA" id="ARBA00001966"/>
    </source>
</evidence>
<evidence type="ECO:0000256" key="4">
    <source>
        <dbReference type="ARBA" id="ARBA00022723"/>
    </source>
</evidence>
<dbReference type="InterPro" id="IPR034457">
    <property type="entry name" value="Organic_radical-activating"/>
</dbReference>
<dbReference type="GO" id="GO:0046872">
    <property type="term" value="F:metal ion binding"/>
    <property type="evidence" value="ECO:0007669"/>
    <property type="project" value="UniProtKB-KW"/>
</dbReference>
<dbReference type="CDD" id="cd01335">
    <property type="entry name" value="Radical_SAM"/>
    <property type="match status" value="1"/>
</dbReference>
<reference evidence="8 9" key="1">
    <citation type="submission" date="2018-01" db="EMBL/GenBank/DDBJ databases">
        <title>Whole genome analyses suggest that Burkholderia sensu lato contains two further novel genera in the rhizoxinica-symbiotica group Mycetohabitans gen. nov., and Trinickia gen. nov.: implications for the evolution of diazotrophy and nodulation in the Burkholderiaceae.</title>
        <authorList>
            <person name="Estrada-de los Santos P."/>
            <person name="Palmer M."/>
            <person name="Chavez-Ramirez B."/>
            <person name="Beukes C."/>
            <person name="Steenkamp E.T."/>
            <person name="Hirsch A.M."/>
            <person name="Manyaka P."/>
            <person name="Maluk M."/>
            <person name="Lafos M."/>
            <person name="Crook M."/>
            <person name="Gross E."/>
            <person name="Simon M.F."/>
            <person name="Bueno dos Reis Junior F."/>
            <person name="Poole P.S."/>
            <person name="Venter S.N."/>
            <person name="James E.K."/>
        </authorList>
    </citation>
    <scope>NUCLEOTIDE SEQUENCE [LARGE SCALE GENOMIC DNA]</scope>
    <source>
        <strain evidence="8 9">GP25-8</strain>
    </source>
</reference>
<comment type="caution">
    <text evidence="8">The sequence shown here is derived from an EMBL/GenBank/DDBJ whole genome shotgun (WGS) entry which is preliminary data.</text>
</comment>
<organism evidence="8 9">
    <name type="scientific">Trinickia soli</name>
    <dbReference type="NCBI Taxonomy" id="380675"/>
    <lineage>
        <taxon>Bacteria</taxon>
        <taxon>Pseudomonadati</taxon>
        <taxon>Pseudomonadota</taxon>
        <taxon>Betaproteobacteria</taxon>
        <taxon>Burkholderiales</taxon>
        <taxon>Burkholderiaceae</taxon>
        <taxon>Trinickia</taxon>
    </lineage>
</organism>
<dbReference type="InterPro" id="IPR058240">
    <property type="entry name" value="rSAM_sf"/>
</dbReference>
<evidence type="ECO:0000313" key="9">
    <source>
        <dbReference type="Proteomes" id="UP000235347"/>
    </source>
</evidence>
<protein>
    <submittedName>
        <fullName evidence="8">Anaerobic ribonucleoside-triphosphate reductase activating protein</fullName>
    </submittedName>
</protein>
<name>A0A2N7VGM8_9BURK</name>
<dbReference type="InterPro" id="IPR012840">
    <property type="entry name" value="NrdG2"/>
</dbReference>
<sequence>MHAPSPRLLKVGGVTPFTATDFPGLLAAVVFVQGCPWRCGYCHNTHLQPRTKAGAVAWGKVMSFLQRRAGLIDAVVFSGGEPTSDPALSHAMRDVRTLGFKVGLHSAGTHARRFERVLPLVDWVGFDVKAPFDDYERVTRVRESGTAARRSLEALLMSGVDYECRTTVHPRLLPEADLLRMARALSQMGVKRYVLQVFRQQGSKDEALNAVAMSGYPSEDCIAQVCGWFPRFDVRRS</sequence>
<evidence type="ECO:0000256" key="2">
    <source>
        <dbReference type="ARBA" id="ARBA00022485"/>
    </source>
</evidence>
<dbReference type="SUPFAM" id="SSF102114">
    <property type="entry name" value="Radical SAM enzymes"/>
    <property type="match status" value="1"/>
</dbReference>
<keyword evidence="2" id="KW-0004">4Fe-4S</keyword>
<evidence type="ECO:0000259" key="7">
    <source>
        <dbReference type="Pfam" id="PF04055"/>
    </source>
</evidence>
<comment type="cofactor">
    <cofactor evidence="1">
        <name>[4Fe-4S] cluster</name>
        <dbReference type="ChEBI" id="CHEBI:49883"/>
    </cofactor>
</comment>
<dbReference type="PANTHER" id="PTHR30352:SF13">
    <property type="entry name" value="GLYCYL-RADICAL ENZYME ACTIVATING ENZYME YJJW-RELATED"/>
    <property type="match status" value="1"/>
</dbReference>
<dbReference type="Gene3D" id="3.20.20.70">
    <property type="entry name" value="Aldolase class I"/>
    <property type="match status" value="1"/>
</dbReference>
<dbReference type="SFLD" id="SFLDS00029">
    <property type="entry name" value="Radical_SAM"/>
    <property type="match status" value="1"/>
</dbReference>
<dbReference type="InterPro" id="IPR013785">
    <property type="entry name" value="Aldolase_TIM"/>
</dbReference>
<dbReference type="PANTHER" id="PTHR30352">
    <property type="entry name" value="PYRUVATE FORMATE-LYASE-ACTIVATING ENZYME"/>
    <property type="match status" value="1"/>
</dbReference>
<evidence type="ECO:0000256" key="6">
    <source>
        <dbReference type="ARBA" id="ARBA00023014"/>
    </source>
</evidence>
<evidence type="ECO:0000256" key="5">
    <source>
        <dbReference type="ARBA" id="ARBA00023004"/>
    </source>
</evidence>
<gene>
    <name evidence="8" type="ORF">C0Z19_26070</name>
</gene>
<dbReference type="AlphaFoldDB" id="A0A2N7VGM8"/>
<keyword evidence="4" id="KW-0479">Metal-binding</keyword>
<evidence type="ECO:0000313" key="8">
    <source>
        <dbReference type="EMBL" id="PMS16302.1"/>
    </source>
</evidence>
<dbReference type="RefSeq" id="WP_102612753.1">
    <property type="nucleotide sequence ID" value="NZ_CADIKD010000030.1"/>
</dbReference>
<dbReference type="NCBIfam" id="TIGR02495">
    <property type="entry name" value="NrdG2"/>
    <property type="match status" value="1"/>
</dbReference>
<keyword evidence="9" id="KW-1185">Reference proteome</keyword>